<protein>
    <recommendedName>
        <fullName evidence="9">D-3-phosphoglycerate dehydrogenase</fullName>
    </recommendedName>
</protein>
<keyword evidence="3" id="KW-0520">NAD</keyword>
<reference evidence="7" key="1">
    <citation type="submission" date="2021-01" db="EMBL/GenBank/DDBJ databases">
        <title>Tabrizicola alba sp. nov. a motile alkaliphilic bacterium isolated from a soda lake.</title>
        <authorList>
            <person name="Szuroczki S."/>
            <person name="Abbaszade G."/>
            <person name="Schumann P."/>
            <person name="Toth E."/>
        </authorList>
    </citation>
    <scope>NUCLEOTIDE SEQUENCE</scope>
    <source>
        <strain evidence="7">DMG-N-6</strain>
    </source>
</reference>
<dbReference type="PANTHER" id="PTHR42789:SF1">
    <property type="entry name" value="D-ISOMER SPECIFIC 2-HYDROXYACID DEHYDROGENASE FAMILY PROTEIN (AFU_ORTHOLOGUE AFUA_6G10090)"/>
    <property type="match status" value="1"/>
</dbReference>
<name>A0A8K0VAE3_9RHOB</name>
<evidence type="ECO:0000259" key="5">
    <source>
        <dbReference type="Pfam" id="PF00389"/>
    </source>
</evidence>
<organism evidence="7 8">
    <name type="scientific">Szabonella alba</name>
    <dbReference type="NCBI Taxonomy" id="2804194"/>
    <lineage>
        <taxon>Bacteria</taxon>
        <taxon>Pseudomonadati</taxon>
        <taxon>Pseudomonadota</taxon>
        <taxon>Alphaproteobacteria</taxon>
        <taxon>Rhodobacterales</taxon>
        <taxon>Paracoccaceae</taxon>
        <taxon>Szabonella</taxon>
    </lineage>
</organism>
<evidence type="ECO:0000259" key="6">
    <source>
        <dbReference type="Pfam" id="PF02826"/>
    </source>
</evidence>
<evidence type="ECO:0008006" key="9">
    <source>
        <dbReference type="Google" id="ProtNLM"/>
    </source>
</evidence>
<accession>A0A8K0VAE3</accession>
<dbReference type="InterPro" id="IPR050857">
    <property type="entry name" value="D-2-hydroxyacid_DH"/>
</dbReference>
<dbReference type="GO" id="GO:0051287">
    <property type="term" value="F:NAD binding"/>
    <property type="evidence" value="ECO:0007669"/>
    <property type="project" value="InterPro"/>
</dbReference>
<dbReference type="InterPro" id="IPR006140">
    <property type="entry name" value="D-isomer_DH_NAD-bd"/>
</dbReference>
<comment type="similarity">
    <text evidence="1 4">Belongs to the D-isomer specific 2-hydroxyacid dehydrogenase family.</text>
</comment>
<dbReference type="SUPFAM" id="SSF51735">
    <property type="entry name" value="NAD(P)-binding Rossmann-fold domains"/>
    <property type="match status" value="1"/>
</dbReference>
<sequence>MTGISVLVTEAVHEDALALLRDAGCDLRQAGPELEPADALLVRVRPVHGDAPGKFRLIAKHGVGVDNIDTQAAAAAGVAVMNTPGANAGAVAEQALMLMLALARDLPAQQAAAHAGAAPPRVAGLEGRRLLVVGYGASGARLAQHGRALGMAVTVLSRRPETVRAAGFAATDDLDAALTETDVLSLHCPLTPQTAGLISAPQLARLPKGALVVNCARGGLVDGDALAAALVSGHLGGAGLDVTDPEPLPAGHALRAAPGLILTPHAAAMSEGAFRRMGMMAAQNILDHFAGRPDPAHVVLPAAG</sequence>
<dbReference type="PANTHER" id="PTHR42789">
    <property type="entry name" value="D-ISOMER SPECIFIC 2-HYDROXYACID DEHYDROGENASE FAMILY PROTEIN (AFU_ORTHOLOGUE AFUA_6G10090)"/>
    <property type="match status" value="1"/>
</dbReference>
<proteinExistence type="inferred from homology"/>
<keyword evidence="2 4" id="KW-0560">Oxidoreductase</keyword>
<dbReference type="Pfam" id="PF00389">
    <property type="entry name" value="2-Hacid_dh"/>
    <property type="match status" value="1"/>
</dbReference>
<dbReference type="AlphaFoldDB" id="A0A8K0VAE3"/>
<dbReference type="InterPro" id="IPR006139">
    <property type="entry name" value="D-isomer_2_OHA_DH_cat_dom"/>
</dbReference>
<dbReference type="EMBL" id="JAESVN010000001">
    <property type="protein sequence ID" value="MBL4916295.1"/>
    <property type="molecule type" value="Genomic_DNA"/>
</dbReference>
<dbReference type="SUPFAM" id="SSF52283">
    <property type="entry name" value="Formate/glycerate dehydrogenase catalytic domain-like"/>
    <property type="match status" value="1"/>
</dbReference>
<dbReference type="InterPro" id="IPR036291">
    <property type="entry name" value="NAD(P)-bd_dom_sf"/>
</dbReference>
<comment type="caution">
    <text evidence="7">The sequence shown here is derived from an EMBL/GenBank/DDBJ whole genome shotgun (WGS) entry which is preliminary data.</text>
</comment>
<keyword evidence="8" id="KW-1185">Reference proteome</keyword>
<dbReference type="Proteomes" id="UP000648908">
    <property type="component" value="Unassembled WGS sequence"/>
</dbReference>
<dbReference type="RefSeq" id="WP_202686960.1">
    <property type="nucleotide sequence ID" value="NZ_JAESVN010000001.1"/>
</dbReference>
<dbReference type="Gene3D" id="3.40.50.720">
    <property type="entry name" value="NAD(P)-binding Rossmann-like Domain"/>
    <property type="match status" value="2"/>
</dbReference>
<evidence type="ECO:0000256" key="4">
    <source>
        <dbReference type="RuleBase" id="RU003719"/>
    </source>
</evidence>
<gene>
    <name evidence="7" type="ORF">JL811_03590</name>
</gene>
<feature type="domain" description="D-isomer specific 2-hydroxyacid dehydrogenase NAD-binding" evidence="6">
    <location>
        <begin position="96"/>
        <end position="267"/>
    </location>
</feature>
<evidence type="ECO:0000256" key="2">
    <source>
        <dbReference type="ARBA" id="ARBA00023002"/>
    </source>
</evidence>
<dbReference type="PROSITE" id="PS00671">
    <property type="entry name" value="D_2_HYDROXYACID_DH_3"/>
    <property type="match status" value="1"/>
</dbReference>
<evidence type="ECO:0000313" key="7">
    <source>
        <dbReference type="EMBL" id="MBL4916295.1"/>
    </source>
</evidence>
<dbReference type="GO" id="GO:0016616">
    <property type="term" value="F:oxidoreductase activity, acting on the CH-OH group of donors, NAD or NADP as acceptor"/>
    <property type="evidence" value="ECO:0007669"/>
    <property type="project" value="InterPro"/>
</dbReference>
<dbReference type="InterPro" id="IPR029753">
    <property type="entry name" value="D-isomer_DH_CS"/>
</dbReference>
<dbReference type="Pfam" id="PF02826">
    <property type="entry name" value="2-Hacid_dh_C"/>
    <property type="match status" value="1"/>
</dbReference>
<evidence type="ECO:0000256" key="3">
    <source>
        <dbReference type="ARBA" id="ARBA00023027"/>
    </source>
</evidence>
<feature type="domain" description="D-isomer specific 2-hydroxyacid dehydrogenase catalytic" evidence="5">
    <location>
        <begin position="6"/>
        <end position="297"/>
    </location>
</feature>
<evidence type="ECO:0000256" key="1">
    <source>
        <dbReference type="ARBA" id="ARBA00005854"/>
    </source>
</evidence>
<evidence type="ECO:0000313" key="8">
    <source>
        <dbReference type="Proteomes" id="UP000648908"/>
    </source>
</evidence>